<feature type="domain" description="Ubiquitin-like protease family profile" evidence="4">
    <location>
        <begin position="42"/>
        <end position="275"/>
    </location>
</feature>
<dbReference type="PROSITE" id="PS50600">
    <property type="entry name" value="ULP_PROTEASE"/>
    <property type="match status" value="1"/>
</dbReference>
<dbReference type="GO" id="GO:0006508">
    <property type="term" value="P:proteolysis"/>
    <property type="evidence" value="ECO:0007669"/>
    <property type="project" value="UniProtKB-KW"/>
</dbReference>
<proteinExistence type="inferred from homology"/>
<dbReference type="AlphaFoldDB" id="A0A2P5CBM3"/>
<dbReference type="OrthoDB" id="1680482at2759"/>
<accession>A0A2P5CBM3</accession>
<dbReference type="GO" id="GO:0008234">
    <property type="term" value="F:cysteine-type peptidase activity"/>
    <property type="evidence" value="ECO:0007669"/>
    <property type="project" value="InterPro"/>
</dbReference>
<evidence type="ECO:0000256" key="3">
    <source>
        <dbReference type="ARBA" id="ARBA00022801"/>
    </source>
</evidence>
<keyword evidence="6" id="KW-1185">Reference proteome</keyword>
<keyword evidence="3" id="KW-0378">Hydrolase</keyword>
<evidence type="ECO:0000256" key="1">
    <source>
        <dbReference type="ARBA" id="ARBA00005234"/>
    </source>
</evidence>
<evidence type="ECO:0000256" key="2">
    <source>
        <dbReference type="ARBA" id="ARBA00022670"/>
    </source>
</evidence>
<dbReference type="EMBL" id="JXTB01000149">
    <property type="protein sequence ID" value="PON58460.1"/>
    <property type="molecule type" value="Genomic_DNA"/>
</dbReference>
<dbReference type="Proteomes" id="UP000237105">
    <property type="component" value="Unassembled WGS sequence"/>
</dbReference>
<evidence type="ECO:0000259" key="4">
    <source>
        <dbReference type="PROSITE" id="PS50600"/>
    </source>
</evidence>
<dbReference type="InterPro" id="IPR003653">
    <property type="entry name" value="Peptidase_C48_C"/>
</dbReference>
<dbReference type="InterPro" id="IPR038765">
    <property type="entry name" value="Papain-like_cys_pep_sf"/>
</dbReference>
<dbReference type="Pfam" id="PF02902">
    <property type="entry name" value="Peptidase_C48"/>
    <property type="match status" value="1"/>
</dbReference>
<comment type="caution">
    <text evidence="5">The sequence shown here is derived from an EMBL/GenBank/DDBJ whole genome shotgun (WGS) entry which is preliminary data.</text>
</comment>
<dbReference type="Gene3D" id="3.40.395.10">
    <property type="entry name" value="Adenoviral Proteinase, Chain A"/>
    <property type="match status" value="1"/>
</dbReference>
<keyword evidence="2 5" id="KW-0645">Protease</keyword>
<name>A0A2P5CBM3_PARAD</name>
<dbReference type="SUPFAM" id="SSF54001">
    <property type="entry name" value="Cysteine proteinases"/>
    <property type="match status" value="1"/>
</dbReference>
<evidence type="ECO:0000313" key="6">
    <source>
        <dbReference type="Proteomes" id="UP000237105"/>
    </source>
</evidence>
<evidence type="ECO:0000313" key="5">
    <source>
        <dbReference type="EMBL" id="PON58460.1"/>
    </source>
</evidence>
<feature type="non-terminal residue" evidence="5">
    <location>
        <position position="1"/>
    </location>
</feature>
<comment type="similarity">
    <text evidence="1">Belongs to the peptidase C48 family.</text>
</comment>
<protein>
    <submittedName>
        <fullName evidence="5">Ulp1 protease family, C-terminal catalytic domain containing protein</fullName>
    </submittedName>
</protein>
<sequence length="275" mass="32566">KRLIDYTDPSNKKFKVNDPCKPNPFRKIDPIQLDTFRRWLAGLIDNRKPIQLPTGDASTGFFFHLQTPWKWLVDEVIRFIIKCFFLHFEILVYIHLKVIVFSPMQHIDAAFRLIRERLWLFPKTYRKKVALADTVYVACMNGRWDAFRRTSNKVKFLWDDQLTDYAKRDADHFHRGWAEVEEVYYPLNIGANHWVLVQIDLPAHMLTVYDSDQALYDDACVEQAMRPMMKMLPYFLLNVEGVTDRADLDLTTTTKPRDFDVRRLPPNVVPQTAKR</sequence>
<gene>
    <name evidence="5" type="ORF">PanWU01x14_166720</name>
</gene>
<organism evidence="5 6">
    <name type="scientific">Parasponia andersonii</name>
    <name type="common">Sponia andersonii</name>
    <dbReference type="NCBI Taxonomy" id="3476"/>
    <lineage>
        <taxon>Eukaryota</taxon>
        <taxon>Viridiplantae</taxon>
        <taxon>Streptophyta</taxon>
        <taxon>Embryophyta</taxon>
        <taxon>Tracheophyta</taxon>
        <taxon>Spermatophyta</taxon>
        <taxon>Magnoliopsida</taxon>
        <taxon>eudicotyledons</taxon>
        <taxon>Gunneridae</taxon>
        <taxon>Pentapetalae</taxon>
        <taxon>rosids</taxon>
        <taxon>fabids</taxon>
        <taxon>Rosales</taxon>
        <taxon>Cannabaceae</taxon>
        <taxon>Parasponia</taxon>
    </lineage>
</organism>
<reference evidence="6" key="1">
    <citation type="submission" date="2016-06" db="EMBL/GenBank/DDBJ databases">
        <title>Parallel loss of symbiosis genes in relatives of nitrogen-fixing non-legume Parasponia.</title>
        <authorList>
            <person name="Van Velzen R."/>
            <person name="Holmer R."/>
            <person name="Bu F."/>
            <person name="Rutten L."/>
            <person name="Van Zeijl A."/>
            <person name="Liu W."/>
            <person name="Santuari L."/>
            <person name="Cao Q."/>
            <person name="Sharma T."/>
            <person name="Shen D."/>
            <person name="Roswanjaya Y."/>
            <person name="Wardhani T."/>
            <person name="Kalhor M.S."/>
            <person name="Jansen J."/>
            <person name="Van den Hoogen J."/>
            <person name="Gungor B."/>
            <person name="Hartog M."/>
            <person name="Hontelez J."/>
            <person name="Verver J."/>
            <person name="Yang W.-C."/>
            <person name="Schijlen E."/>
            <person name="Repin R."/>
            <person name="Schilthuizen M."/>
            <person name="Schranz E."/>
            <person name="Heidstra R."/>
            <person name="Miyata K."/>
            <person name="Fedorova E."/>
            <person name="Kohlen W."/>
            <person name="Bisseling T."/>
            <person name="Smit S."/>
            <person name="Geurts R."/>
        </authorList>
    </citation>
    <scope>NUCLEOTIDE SEQUENCE [LARGE SCALE GENOMIC DNA]</scope>
    <source>
        <strain evidence="6">cv. WU1-14</strain>
    </source>
</reference>